<proteinExistence type="predicted"/>
<keyword evidence="3" id="KW-1185">Reference proteome</keyword>
<sequence length="269" mass="28956">MRIRCCGPLARMAGSSCSCRRAAGHRHALRVCRAGIVEPACVDHDLAILLTKVRQHDVALRGPRAAAWFDAVPASDFTVRSGMPSRTGAATNATSCSRSHASGTAPQPAGSRRRMSPRRERRRACPTRTGPSCRPRVPSICAAAVRVPTRCCRANRSPHSCVPCDGSSKPCCRRSSARTAAARDCIAVRGNRVDDRDHARIARAPQACRCPREGGRSARASSARRAGVGGLQRGDVELRHLHHGRGHARRLGLVAVGHHRDQRVGHDLP</sequence>
<reference evidence="2 3" key="1">
    <citation type="submission" date="2019-09" db="EMBL/GenBank/DDBJ databases">
        <authorList>
            <person name="Depoorter E."/>
        </authorList>
    </citation>
    <scope>NUCLEOTIDE SEQUENCE [LARGE SCALE GENOMIC DNA]</scope>
    <source>
        <strain evidence="2">LMG 24065</strain>
    </source>
</reference>
<feature type="region of interest" description="Disordered" evidence="1">
    <location>
        <begin position="79"/>
        <end position="133"/>
    </location>
</feature>
<evidence type="ECO:0000313" key="2">
    <source>
        <dbReference type="EMBL" id="VWC19561.1"/>
    </source>
</evidence>
<dbReference type="GO" id="GO:0016740">
    <property type="term" value="F:transferase activity"/>
    <property type="evidence" value="ECO:0007669"/>
    <property type="project" value="UniProtKB-KW"/>
</dbReference>
<dbReference type="Proteomes" id="UP000494125">
    <property type="component" value="Unassembled WGS sequence"/>
</dbReference>
<evidence type="ECO:0000313" key="3">
    <source>
        <dbReference type="Proteomes" id="UP000494125"/>
    </source>
</evidence>
<feature type="compositionally biased region" description="Basic residues" evidence="1">
    <location>
        <begin position="111"/>
        <end position="125"/>
    </location>
</feature>
<dbReference type="EMBL" id="CABVPN010000037">
    <property type="protein sequence ID" value="VWC19561.1"/>
    <property type="molecule type" value="Genomic_DNA"/>
</dbReference>
<keyword evidence="2" id="KW-0808">Transferase</keyword>
<dbReference type="AlphaFoldDB" id="A0A6P2QB81"/>
<feature type="compositionally biased region" description="Polar residues" evidence="1">
    <location>
        <begin position="88"/>
        <end position="105"/>
    </location>
</feature>
<organism evidence="2 3">
    <name type="scientific">Burkholderia diffusa</name>
    <dbReference type="NCBI Taxonomy" id="488732"/>
    <lineage>
        <taxon>Bacteria</taxon>
        <taxon>Pseudomonadati</taxon>
        <taxon>Pseudomonadota</taxon>
        <taxon>Betaproteobacteria</taxon>
        <taxon>Burkholderiales</taxon>
        <taxon>Burkholderiaceae</taxon>
        <taxon>Burkholderia</taxon>
        <taxon>Burkholderia cepacia complex</taxon>
    </lineage>
</organism>
<evidence type="ECO:0000256" key="1">
    <source>
        <dbReference type="SAM" id="MobiDB-lite"/>
    </source>
</evidence>
<protein>
    <submittedName>
        <fullName evidence="2">Aminoglycoside nucleotidyltransferase</fullName>
    </submittedName>
</protein>
<accession>A0A6P2QB81</accession>
<name>A0A6P2QB81_9BURK</name>
<gene>
    <name evidence="2" type="ORF">BDI24065_05786</name>
</gene>